<evidence type="ECO:0000313" key="2">
    <source>
        <dbReference type="EMBL" id="KAK5901994.1"/>
    </source>
</evidence>
<feature type="region of interest" description="Disordered" evidence="1">
    <location>
        <begin position="1"/>
        <end position="98"/>
    </location>
</feature>
<feature type="compositionally biased region" description="Basic and acidic residues" evidence="1">
    <location>
        <begin position="40"/>
        <end position="57"/>
    </location>
</feature>
<dbReference type="AlphaFoldDB" id="A0AAN8CE02"/>
<keyword evidence="3" id="KW-1185">Reference proteome</keyword>
<protein>
    <submittedName>
        <fullName evidence="2">Uncharacterized protein</fullName>
    </submittedName>
</protein>
<name>A0AAN8CE02_9TELE</name>
<reference evidence="2 3" key="1">
    <citation type="journal article" date="2023" name="Mol. Biol. Evol.">
        <title>Genomics of Secondarily Temperate Adaptation in the Only Non-Antarctic Icefish.</title>
        <authorList>
            <person name="Rivera-Colon A.G."/>
            <person name="Rayamajhi N."/>
            <person name="Minhas B.F."/>
            <person name="Madrigal G."/>
            <person name="Bilyk K.T."/>
            <person name="Yoon V."/>
            <person name="Hune M."/>
            <person name="Gregory S."/>
            <person name="Cheng C.H.C."/>
            <person name="Catchen J.M."/>
        </authorList>
    </citation>
    <scope>NUCLEOTIDE SEQUENCE [LARGE SCALE GENOMIC DNA]</scope>
    <source>
        <strain evidence="2">JC2023a</strain>
    </source>
</reference>
<dbReference type="EMBL" id="JAULUE010002051">
    <property type="protein sequence ID" value="KAK5901994.1"/>
    <property type="molecule type" value="Genomic_DNA"/>
</dbReference>
<sequence>MGTNPESAQYSDPSAVTPQHTPNSPCIPSSSLAPSQIWSSDRRTYGSRDKARDRDHVQSLPLDPRAGTTASGYGCTLKGHIPETPPSSSSKLLPLILH</sequence>
<organism evidence="2 3">
    <name type="scientific">Champsocephalus esox</name>
    <name type="common">pike icefish</name>
    <dbReference type="NCBI Taxonomy" id="159716"/>
    <lineage>
        <taxon>Eukaryota</taxon>
        <taxon>Metazoa</taxon>
        <taxon>Chordata</taxon>
        <taxon>Craniata</taxon>
        <taxon>Vertebrata</taxon>
        <taxon>Euteleostomi</taxon>
        <taxon>Actinopterygii</taxon>
        <taxon>Neopterygii</taxon>
        <taxon>Teleostei</taxon>
        <taxon>Neoteleostei</taxon>
        <taxon>Acanthomorphata</taxon>
        <taxon>Eupercaria</taxon>
        <taxon>Perciformes</taxon>
        <taxon>Notothenioidei</taxon>
        <taxon>Channichthyidae</taxon>
        <taxon>Champsocephalus</taxon>
    </lineage>
</organism>
<comment type="caution">
    <text evidence="2">The sequence shown here is derived from an EMBL/GenBank/DDBJ whole genome shotgun (WGS) entry which is preliminary data.</text>
</comment>
<accession>A0AAN8CE02</accession>
<evidence type="ECO:0000313" key="3">
    <source>
        <dbReference type="Proteomes" id="UP001335648"/>
    </source>
</evidence>
<evidence type="ECO:0000256" key="1">
    <source>
        <dbReference type="SAM" id="MobiDB-lite"/>
    </source>
</evidence>
<gene>
    <name evidence="2" type="ORF">CesoFtcFv8_007297</name>
</gene>
<feature type="compositionally biased region" description="Polar residues" evidence="1">
    <location>
        <begin position="1"/>
        <end position="39"/>
    </location>
</feature>
<proteinExistence type="predicted"/>
<feature type="compositionally biased region" description="Low complexity" evidence="1">
    <location>
        <begin position="86"/>
        <end position="98"/>
    </location>
</feature>
<dbReference type="Proteomes" id="UP001335648">
    <property type="component" value="Unassembled WGS sequence"/>
</dbReference>